<evidence type="ECO:0000313" key="1">
    <source>
        <dbReference type="EMBL" id="KAH7995602.1"/>
    </source>
</evidence>
<name>A0ACB8ESK8_9SAUR</name>
<protein>
    <submittedName>
        <fullName evidence="1">Uncharacterized protein</fullName>
    </submittedName>
</protein>
<comment type="caution">
    <text evidence="1">The sequence shown here is derived from an EMBL/GenBank/DDBJ whole genome shotgun (WGS) entry which is preliminary data.</text>
</comment>
<evidence type="ECO:0000313" key="2">
    <source>
        <dbReference type="Proteomes" id="UP000827872"/>
    </source>
</evidence>
<dbReference type="EMBL" id="CM037620">
    <property type="protein sequence ID" value="KAH7995602.1"/>
    <property type="molecule type" value="Genomic_DNA"/>
</dbReference>
<sequence>MKGATSGSLFWDTIESCLKYAMVPCFALSKRRREDSIVKNKDRPNQMKTLYVLACLLAIVIPLQASSSSSGSHERRLQRLHQKLYRHHLYLVVEIIKLLSGLSKMKPTEILLRFSTVLFLGPFKV</sequence>
<organism evidence="1 2">
    <name type="scientific">Sphaerodactylus townsendi</name>
    <dbReference type="NCBI Taxonomy" id="933632"/>
    <lineage>
        <taxon>Eukaryota</taxon>
        <taxon>Metazoa</taxon>
        <taxon>Chordata</taxon>
        <taxon>Craniata</taxon>
        <taxon>Vertebrata</taxon>
        <taxon>Euteleostomi</taxon>
        <taxon>Lepidosauria</taxon>
        <taxon>Squamata</taxon>
        <taxon>Bifurcata</taxon>
        <taxon>Gekkota</taxon>
        <taxon>Sphaerodactylidae</taxon>
        <taxon>Sphaerodactylus</taxon>
    </lineage>
</organism>
<keyword evidence="2" id="KW-1185">Reference proteome</keyword>
<gene>
    <name evidence="1" type="ORF">K3G42_026645</name>
</gene>
<reference evidence="1" key="1">
    <citation type="submission" date="2021-08" db="EMBL/GenBank/DDBJ databases">
        <title>The first chromosome-level gecko genome reveals the dynamic sex chromosomes of Neotropical dwarf geckos (Sphaerodactylidae: Sphaerodactylus).</title>
        <authorList>
            <person name="Pinto B.J."/>
            <person name="Keating S.E."/>
            <person name="Gamble T."/>
        </authorList>
    </citation>
    <scope>NUCLEOTIDE SEQUENCE</scope>
    <source>
        <strain evidence="1">TG3544</strain>
    </source>
</reference>
<proteinExistence type="predicted"/>
<accession>A0ACB8ESK8</accession>
<dbReference type="Proteomes" id="UP000827872">
    <property type="component" value="Linkage Group LG07"/>
</dbReference>